<organism evidence="1 2">
    <name type="scientific">Amycolatopsis alba DSM 44262</name>
    <dbReference type="NCBI Taxonomy" id="1125972"/>
    <lineage>
        <taxon>Bacteria</taxon>
        <taxon>Bacillati</taxon>
        <taxon>Actinomycetota</taxon>
        <taxon>Actinomycetes</taxon>
        <taxon>Pseudonocardiales</taxon>
        <taxon>Pseudonocardiaceae</taxon>
        <taxon>Amycolatopsis</taxon>
    </lineage>
</organism>
<evidence type="ECO:0000313" key="2">
    <source>
        <dbReference type="Proteomes" id="UP000215563"/>
    </source>
</evidence>
<sequence>MTAHDGHGKHSEIALVACPECGNVATIEWESRLAGLLHVKVRCIERHWFLMPTDSITCFGTDRPYCGPCRDNGKDADSGSPRGGNR</sequence>
<dbReference type="RefSeq" id="WP_020637840.1">
    <property type="nucleotide sequence ID" value="NZ_KB913032.1"/>
</dbReference>
<accession>A0A229RBP2</accession>
<evidence type="ECO:0000313" key="1">
    <source>
        <dbReference type="EMBL" id="OXM43844.1"/>
    </source>
</evidence>
<keyword evidence="2" id="KW-1185">Reference proteome</keyword>
<comment type="caution">
    <text evidence="1">The sequence shown here is derived from an EMBL/GenBank/DDBJ whole genome shotgun (WGS) entry which is preliminary data.</text>
</comment>
<proteinExistence type="predicted"/>
<name>A0A229RBP2_AMYAL</name>
<protein>
    <submittedName>
        <fullName evidence="1">Uncharacterized protein</fullName>
    </submittedName>
</protein>
<reference evidence="1 2" key="1">
    <citation type="submission" date="2017-07" db="EMBL/GenBank/DDBJ databases">
        <title>Amycolatopsis alba DSM 44262 Genome sequencing and assembly.</title>
        <authorList>
            <person name="Kaur N."/>
            <person name="Mayilraj S."/>
        </authorList>
    </citation>
    <scope>NUCLEOTIDE SEQUENCE [LARGE SCALE GENOMIC DNA]</scope>
    <source>
        <strain evidence="1 2">DSM 44262</strain>
    </source>
</reference>
<dbReference type="AlphaFoldDB" id="A0A229RBP2"/>
<gene>
    <name evidence="1" type="ORF">CFP75_36605</name>
</gene>
<dbReference type="EMBL" id="NMQU01000138">
    <property type="protein sequence ID" value="OXM43844.1"/>
    <property type="molecule type" value="Genomic_DNA"/>
</dbReference>
<dbReference type="OrthoDB" id="3701098at2"/>
<dbReference type="Proteomes" id="UP000215563">
    <property type="component" value="Unassembled WGS sequence"/>
</dbReference>